<organism evidence="6">
    <name type="scientific">marine metagenome</name>
    <dbReference type="NCBI Taxonomy" id="408172"/>
    <lineage>
        <taxon>unclassified sequences</taxon>
        <taxon>metagenomes</taxon>
        <taxon>ecological metagenomes</taxon>
    </lineage>
</organism>
<dbReference type="GO" id="GO:0003735">
    <property type="term" value="F:structural constituent of ribosome"/>
    <property type="evidence" value="ECO:0007669"/>
    <property type="project" value="TreeGrafter"/>
</dbReference>
<evidence type="ECO:0000256" key="3">
    <source>
        <dbReference type="ARBA" id="ARBA00023274"/>
    </source>
</evidence>
<dbReference type="GO" id="GO:0005840">
    <property type="term" value="C:ribosome"/>
    <property type="evidence" value="ECO:0007669"/>
    <property type="project" value="UniProtKB-KW"/>
</dbReference>
<sequence>TVKVKVLEIDNEKGRISLSIKQVTVDPWDNFTLNFKEEDVTDGVVNKVVPFGAFVTIGEGVEGLVHVSEISGRQIKSPELELAIDQKVKVKILEIDSEKRKVSLSIKQSDPDWVDDADVDEDSNVHSTPSNDKSTPKRQKVKGIDESLESILEELKERGIGST</sequence>
<dbReference type="GO" id="GO:0005737">
    <property type="term" value="C:cytoplasm"/>
    <property type="evidence" value="ECO:0007669"/>
    <property type="project" value="UniProtKB-ARBA"/>
</dbReference>
<evidence type="ECO:0000256" key="1">
    <source>
        <dbReference type="ARBA" id="ARBA00006767"/>
    </source>
</evidence>
<dbReference type="SMART" id="SM00316">
    <property type="entry name" value="S1"/>
    <property type="match status" value="1"/>
</dbReference>
<dbReference type="Gene3D" id="2.40.50.140">
    <property type="entry name" value="Nucleic acid-binding proteins"/>
    <property type="match status" value="2"/>
</dbReference>
<dbReference type="PANTHER" id="PTHR10724">
    <property type="entry name" value="30S RIBOSOMAL PROTEIN S1"/>
    <property type="match status" value="1"/>
</dbReference>
<dbReference type="Pfam" id="PF00575">
    <property type="entry name" value="S1"/>
    <property type="match status" value="1"/>
</dbReference>
<dbReference type="SUPFAM" id="SSF50249">
    <property type="entry name" value="Nucleic acid-binding proteins"/>
    <property type="match status" value="1"/>
</dbReference>
<evidence type="ECO:0000256" key="2">
    <source>
        <dbReference type="ARBA" id="ARBA00022980"/>
    </source>
</evidence>
<dbReference type="EMBL" id="UINC01186944">
    <property type="protein sequence ID" value="SVD99414.1"/>
    <property type="molecule type" value="Genomic_DNA"/>
</dbReference>
<feature type="domain" description="S1 motif" evidence="5">
    <location>
        <begin position="38"/>
        <end position="107"/>
    </location>
</feature>
<dbReference type="InterPro" id="IPR003029">
    <property type="entry name" value="S1_domain"/>
</dbReference>
<reference evidence="6" key="1">
    <citation type="submission" date="2018-05" db="EMBL/GenBank/DDBJ databases">
        <authorList>
            <person name="Lanie J.A."/>
            <person name="Ng W.-L."/>
            <person name="Kazmierczak K.M."/>
            <person name="Andrzejewski T.M."/>
            <person name="Davidsen T.M."/>
            <person name="Wayne K.J."/>
            <person name="Tettelin H."/>
            <person name="Glass J.I."/>
            <person name="Rusch D."/>
            <person name="Podicherti R."/>
            <person name="Tsui H.-C.T."/>
            <person name="Winkler M.E."/>
        </authorList>
    </citation>
    <scope>NUCLEOTIDE SEQUENCE</scope>
</reference>
<evidence type="ECO:0000313" key="6">
    <source>
        <dbReference type="EMBL" id="SVD99414.1"/>
    </source>
</evidence>
<dbReference type="InterPro" id="IPR012340">
    <property type="entry name" value="NA-bd_OB-fold"/>
</dbReference>
<feature type="non-terminal residue" evidence="6">
    <location>
        <position position="1"/>
    </location>
</feature>
<keyword evidence="2" id="KW-0689">Ribosomal protein</keyword>
<evidence type="ECO:0000259" key="5">
    <source>
        <dbReference type="PROSITE" id="PS50126"/>
    </source>
</evidence>
<gene>
    <name evidence="6" type="ORF">METZ01_LOCUS452268</name>
</gene>
<dbReference type="InterPro" id="IPR050437">
    <property type="entry name" value="Ribos_protein_bS1-like"/>
</dbReference>
<proteinExistence type="inferred from homology"/>
<feature type="domain" description="S1 motif" evidence="5">
    <location>
        <begin position="1"/>
        <end position="21"/>
    </location>
</feature>
<comment type="similarity">
    <text evidence="1">Belongs to the bacterial ribosomal protein bS1 family.</text>
</comment>
<name>A0A382ZV89_9ZZZZ</name>
<dbReference type="AlphaFoldDB" id="A0A382ZV89"/>
<dbReference type="GO" id="GO:1990904">
    <property type="term" value="C:ribonucleoprotein complex"/>
    <property type="evidence" value="ECO:0007669"/>
    <property type="project" value="UniProtKB-KW"/>
</dbReference>
<dbReference type="PROSITE" id="PS50126">
    <property type="entry name" value="S1"/>
    <property type="match status" value="2"/>
</dbReference>
<dbReference type="GO" id="GO:0006412">
    <property type="term" value="P:translation"/>
    <property type="evidence" value="ECO:0007669"/>
    <property type="project" value="TreeGrafter"/>
</dbReference>
<dbReference type="FunFam" id="2.40.50.140:FF:000051">
    <property type="entry name" value="RNA-binding transcriptional accessory protein"/>
    <property type="match status" value="1"/>
</dbReference>
<evidence type="ECO:0000256" key="4">
    <source>
        <dbReference type="SAM" id="MobiDB-lite"/>
    </source>
</evidence>
<dbReference type="PANTHER" id="PTHR10724:SF7">
    <property type="entry name" value="SMALL RIBOSOMAL SUBUNIT PROTEIN BS1C"/>
    <property type="match status" value="1"/>
</dbReference>
<feature type="region of interest" description="Disordered" evidence="4">
    <location>
        <begin position="105"/>
        <end position="143"/>
    </location>
</feature>
<keyword evidence="3" id="KW-0687">Ribonucleoprotein</keyword>
<dbReference type="GO" id="GO:0003729">
    <property type="term" value="F:mRNA binding"/>
    <property type="evidence" value="ECO:0007669"/>
    <property type="project" value="TreeGrafter"/>
</dbReference>
<protein>
    <recommendedName>
        <fullName evidence="5">S1 motif domain-containing protein</fullName>
    </recommendedName>
</protein>
<feature type="compositionally biased region" description="Acidic residues" evidence="4">
    <location>
        <begin position="112"/>
        <end position="122"/>
    </location>
</feature>
<accession>A0A382ZV89</accession>